<comment type="caution">
    <text evidence="1">The sequence shown here is derived from an EMBL/GenBank/DDBJ whole genome shotgun (WGS) entry which is preliminary data.</text>
</comment>
<dbReference type="EMBL" id="JADIMC010000106">
    <property type="protein sequence ID" value="MBO8477134.1"/>
    <property type="molecule type" value="Genomic_DNA"/>
</dbReference>
<dbReference type="AlphaFoldDB" id="A0A9D9IQC5"/>
<organism evidence="1 2">
    <name type="scientific">Candidatus Limisoma faecipullorum</name>
    <dbReference type="NCBI Taxonomy" id="2840854"/>
    <lineage>
        <taxon>Bacteria</taxon>
        <taxon>Pseudomonadati</taxon>
        <taxon>Bacteroidota</taxon>
        <taxon>Bacteroidia</taxon>
        <taxon>Bacteroidales</taxon>
        <taxon>Candidatus Limisoma</taxon>
    </lineage>
</organism>
<evidence type="ECO:0000313" key="2">
    <source>
        <dbReference type="Proteomes" id="UP000823598"/>
    </source>
</evidence>
<name>A0A9D9IQC5_9BACT</name>
<reference evidence="1" key="1">
    <citation type="submission" date="2020-10" db="EMBL/GenBank/DDBJ databases">
        <authorList>
            <person name="Gilroy R."/>
        </authorList>
    </citation>
    <scope>NUCLEOTIDE SEQUENCE</scope>
    <source>
        <strain evidence="1">6919</strain>
    </source>
</reference>
<protein>
    <submittedName>
        <fullName evidence="1">Uncharacterized protein</fullName>
    </submittedName>
</protein>
<dbReference type="Proteomes" id="UP000823598">
    <property type="component" value="Unassembled WGS sequence"/>
</dbReference>
<sequence>MKRISKKEYEECYEHNPESVVRICINANTSDYQYVLIEQNDSNVSGKMIKKFLETELISAIEIATVDWTKPNTSKK</sequence>
<proteinExistence type="predicted"/>
<gene>
    <name evidence="1" type="ORF">IAB88_09100</name>
</gene>
<evidence type="ECO:0000313" key="1">
    <source>
        <dbReference type="EMBL" id="MBO8477134.1"/>
    </source>
</evidence>
<accession>A0A9D9IQC5</accession>
<reference evidence="1" key="2">
    <citation type="journal article" date="2021" name="PeerJ">
        <title>Extensive microbial diversity within the chicken gut microbiome revealed by metagenomics and culture.</title>
        <authorList>
            <person name="Gilroy R."/>
            <person name="Ravi A."/>
            <person name="Getino M."/>
            <person name="Pursley I."/>
            <person name="Horton D.L."/>
            <person name="Alikhan N.F."/>
            <person name="Baker D."/>
            <person name="Gharbi K."/>
            <person name="Hall N."/>
            <person name="Watson M."/>
            <person name="Adriaenssens E.M."/>
            <person name="Foster-Nyarko E."/>
            <person name="Jarju S."/>
            <person name="Secka A."/>
            <person name="Antonio M."/>
            <person name="Oren A."/>
            <person name="Chaudhuri R.R."/>
            <person name="La Ragione R."/>
            <person name="Hildebrand F."/>
            <person name="Pallen M.J."/>
        </authorList>
    </citation>
    <scope>NUCLEOTIDE SEQUENCE</scope>
    <source>
        <strain evidence="1">6919</strain>
    </source>
</reference>